<evidence type="ECO:0000256" key="1">
    <source>
        <dbReference type="SAM" id="MobiDB-lite"/>
    </source>
</evidence>
<reference evidence="2" key="1">
    <citation type="submission" date="2023-10" db="EMBL/GenBank/DDBJ databases">
        <authorList>
            <person name="Hackl T."/>
        </authorList>
    </citation>
    <scope>NUCLEOTIDE SEQUENCE</scope>
</reference>
<name>A0AAI8V9P6_9PEZI</name>
<protein>
    <submittedName>
        <fullName evidence="2">Uu.00g032340.m01.CDS01</fullName>
    </submittedName>
</protein>
<proteinExistence type="predicted"/>
<dbReference type="AlphaFoldDB" id="A0AAI8V9P6"/>
<keyword evidence="3" id="KW-1185">Reference proteome</keyword>
<organism evidence="2 3">
    <name type="scientific">Anthostomella pinea</name>
    <dbReference type="NCBI Taxonomy" id="933095"/>
    <lineage>
        <taxon>Eukaryota</taxon>
        <taxon>Fungi</taxon>
        <taxon>Dikarya</taxon>
        <taxon>Ascomycota</taxon>
        <taxon>Pezizomycotina</taxon>
        <taxon>Sordariomycetes</taxon>
        <taxon>Xylariomycetidae</taxon>
        <taxon>Xylariales</taxon>
        <taxon>Xylariaceae</taxon>
        <taxon>Anthostomella</taxon>
    </lineage>
</organism>
<evidence type="ECO:0000313" key="3">
    <source>
        <dbReference type="Proteomes" id="UP001295740"/>
    </source>
</evidence>
<accession>A0AAI8V9P6</accession>
<comment type="caution">
    <text evidence="2">The sequence shown here is derived from an EMBL/GenBank/DDBJ whole genome shotgun (WGS) entry which is preliminary data.</text>
</comment>
<dbReference type="EMBL" id="CAUWAG010000003">
    <property type="protein sequence ID" value="CAJ2500381.1"/>
    <property type="molecule type" value="Genomic_DNA"/>
</dbReference>
<dbReference type="Proteomes" id="UP001295740">
    <property type="component" value="Unassembled WGS sequence"/>
</dbReference>
<evidence type="ECO:0000313" key="2">
    <source>
        <dbReference type="EMBL" id="CAJ2500381.1"/>
    </source>
</evidence>
<feature type="region of interest" description="Disordered" evidence="1">
    <location>
        <begin position="40"/>
        <end position="60"/>
    </location>
</feature>
<gene>
    <name evidence="2" type="ORF">KHLLAP_LOCUS849</name>
</gene>
<sequence length="232" mass="27065">MKNFADDFARQTNLLIGESAPFGNGPGPSMQALVASLDGTDRQLGDPLPVPEEKKERKKHGPIFRTTDSSMVSSSTIIDMPYDIKISEWDRWVYLYNMLFNLESSIRLLKYQEEHKDEEGVNVKDILWNKHYYEPGPAWLLAYIEAVSFVETEEEMGVRLAQHLRQRKKKQREYVAAREKKERQYLGRQFQLRQKMKNIGKFIKIDLDTNGLQRLQVENDDLRGQVEGQKRA</sequence>